<feature type="non-terminal residue" evidence="1">
    <location>
        <position position="60"/>
    </location>
</feature>
<evidence type="ECO:0000313" key="2">
    <source>
        <dbReference type="Proteomes" id="UP001529510"/>
    </source>
</evidence>
<protein>
    <submittedName>
        <fullName evidence="1">Uncharacterized protein</fullName>
    </submittedName>
</protein>
<comment type="caution">
    <text evidence="1">The sequence shown here is derived from an EMBL/GenBank/DDBJ whole genome shotgun (WGS) entry which is preliminary data.</text>
</comment>
<accession>A0ABD0RF38</accession>
<sequence length="60" mass="6589">SSEGTISMQEGEVLATDGRECAETMGTRATSQLLMLQSRLINDLIPFSPAAAEMHYTKHY</sequence>
<name>A0ABD0RF38_CIRMR</name>
<organism evidence="1 2">
    <name type="scientific">Cirrhinus mrigala</name>
    <name type="common">Mrigala</name>
    <dbReference type="NCBI Taxonomy" id="683832"/>
    <lineage>
        <taxon>Eukaryota</taxon>
        <taxon>Metazoa</taxon>
        <taxon>Chordata</taxon>
        <taxon>Craniata</taxon>
        <taxon>Vertebrata</taxon>
        <taxon>Euteleostomi</taxon>
        <taxon>Actinopterygii</taxon>
        <taxon>Neopterygii</taxon>
        <taxon>Teleostei</taxon>
        <taxon>Ostariophysi</taxon>
        <taxon>Cypriniformes</taxon>
        <taxon>Cyprinidae</taxon>
        <taxon>Labeoninae</taxon>
        <taxon>Labeonini</taxon>
        <taxon>Cirrhinus</taxon>
    </lineage>
</organism>
<gene>
    <name evidence="1" type="ORF">M9458_005604</name>
</gene>
<keyword evidence="2" id="KW-1185">Reference proteome</keyword>
<evidence type="ECO:0000313" key="1">
    <source>
        <dbReference type="EMBL" id="KAL0197064.1"/>
    </source>
</evidence>
<proteinExistence type="predicted"/>
<feature type="non-terminal residue" evidence="1">
    <location>
        <position position="1"/>
    </location>
</feature>
<dbReference type="EMBL" id="JAMKFB020000003">
    <property type="protein sequence ID" value="KAL0197064.1"/>
    <property type="molecule type" value="Genomic_DNA"/>
</dbReference>
<dbReference type="AlphaFoldDB" id="A0ABD0RF38"/>
<dbReference type="Proteomes" id="UP001529510">
    <property type="component" value="Unassembled WGS sequence"/>
</dbReference>
<reference evidence="1 2" key="1">
    <citation type="submission" date="2024-05" db="EMBL/GenBank/DDBJ databases">
        <title>Genome sequencing and assembly of Indian major carp, Cirrhinus mrigala (Hamilton, 1822).</title>
        <authorList>
            <person name="Mohindra V."/>
            <person name="Chowdhury L.M."/>
            <person name="Lal K."/>
            <person name="Jena J.K."/>
        </authorList>
    </citation>
    <scope>NUCLEOTIDE SEQUENCE [LARGE SCALE GENOMIC DNA]</scope>
    <source>
        <strain evidence="1">CM1030</strain>
        <tissue evidence="1">Blood</tissue>
    </source>
</reference>